<feature type="compositionally biased region" description="Basic and acidic residues" evidence="2">
    <location>
        <begin position="279"/>
        <end position="289"/>
    </location>
</feature>
<dbReference type="Proteomes" id="UP000183365">
    <property type="component" value="Unassembled WGS sequence"/>
</dbReference>
<feature type="region of interest" description="Disordered" evidence="2">
    <location>
        <begin position="33"/>
        <end position="52"/>
    </location>
</feature>
<feature type="coiled-coil region" evidence="1">
    <location>
        <begin position="724"/>
        <end position="758"/>
    </location>
</feature>
<feature type="compositionally biased region" description="Basic and acidic residues" evidence="2">
    <location>
        <begin position="436"/>
        <end position="446"/>
    </location>
</feature>
<dbReference type="VEuPathDB" id="FungiDB:HGUI_02036"/>
<dbReference type="CDD" id="cd17080">
    <property type="entry name" value="Ubl_SLD2_Esc2_like"/>
    <property type="match status" value="1"/>
</dbReference>
<dbReference type="OrthoDB" id="3973415at2759"/>
<feature type="compositionally biased region" description="Polar residues" evidence="2">
    <location>
        <begin position="34"/>
        <end position="52"/>
    </location>
</feature>
<dbReference type="Gene3D" id="3.10.20.90">
    <property type="entry name" value="Phosphatidylinositol 3-kinase Catalytic Subunit, Chain A, domain 1"/>
    <property type="match status" value="1"/>
</dbReference>
<dbReference type="EMBL" id="FQNF01000032">
    <property type="protein sequence ID" value="SGZ39836.1"/>
    <property type="molecule type" value="Genomic_DNA"/>
</dbReference>
<organism evidence="4 5">
    <name type="scientific">Hanseniaspora guilliermondii</name>
    <dbReference type="NCBI Taxonomy" id="56406"/>
    <lineage>
        <taxon>Eukaryota</taxon>
        <taxon>Fungi</taxon>
        <taxon>Dikarya</taxon>
        <taxon>Ascomycota</taxon>
        <taxon>Saccharomycotina</taxon>
        <taxon>Saccharomycetes</taxon>
        <taxon>Saccharomycodales</taxon>
        <taxon>Saccharomycodaceae</taxon>
        <taxon>Hanseniaspora</taxon>
    </lineage>
</organism>
<proteinExistence type="predicted"/>
<dbReference type="PROSITE" id="PS50053">
    <property type="entry name" value="UBIQUITIN_2"/>
    <property type="match status" value="1"/>
</dbReference>
<feature type="compositionally biased region" description="Basic and acidic residues" evidence="2">
    <location>
        <begin position="305"/>
        <end position="338"/>
    </location>
</feature>
<protein>
    <recommendedName>
        <fullName evidence="3">Ubiquitin-like domain-containing protein</fullName>
    </recommendedName>
</protein>
<dbReference type="InterPro" id="IPR000626">
    <property type="entry name" value="Ubiquitin-like_dom"/>
</dbReference>
<dbReference type="Pfam" id="PF11976">
    <property type="entry name" value="Rad60-SLD"/>
    <property type="match status" value="1"/>
</dbReference>
<feature type="compositionally biased region" description="Polar residues" evidence="2">
    <location>
        <begin position="343"/>
        <end position="371"/>
    </location>
</feature>
<feature type="compositionally biased region" description="Acidic residues" evidence="2">
    <location>
        <begin position="251"/>
        <end position="267"/>
    </location>
</feature>
<reference evidence="5" key="1">
    <citation type="submission" date="2016-11" db="EMBL/GenBank/DDBJ databases">
        <authorList>
            <person name="Guldener U."/>
        </authorList>
    </citation>
    <scope>NUCLEOTIDE SEQUENCE [LARGE SCALE GENOMIC DNA]</scope>
</reference>
<feature type="compositionally biased region" description="Acidic residues" evidence="2">
    <location>
        <begin position="484"/>
        <end position="493"/>
    </location>
</feature>
<name>A0A1L0B1Z1_9ASCO</name>
<keyword evidence="5" id="KW-1185">Reference proteome</keyword>
<feature type="compositionally biased region" description="Basic and acidic residues" evidence="2">
    <location>
        <begin position="221"/>
        <end position="248"/>
    </location>
</feature>
<keyword evidence="1" id="KW-0175">Coiled coil</keyword>
<evidence type="ECO:0000313" key="4">
    <source>
        <dbReference type="EMBL" id="SGZ39836.1"/>
    </source>
</evidence>
<dbReference type="AlphaFoldDB" id="A0A1L0B1Z1"/>
<feature type="domain" description="Ubiquitin-like" evidence="3">
    <location>
        <begin position="783"/>
        <end position="857"/>
    </location>
</feature>
<accession>A0A1L0B1Z1</accession>
<evidence type="ECO:0000313" key="5">
    <source>
        <dbReference type="Proteomes" id="UP000183365"/>
    </source>
</evidence>
<evidence type="ECO:0000259" key="3">
    <source>
        <dbReference type="PROSITE" id="PS50053"/>
    </source>
</evidence>
<dbReference type="SUPFAM" id="SSF54236">
    <property type="entry name" value="Ubiquitin-like"/>
    <property type="match status" value="1"/>
</dbReference>
<sequence length="857" mass="96331">MVRTRSMRKHVPEVIELSSTEEDEIHEDIDLTMLTENTSQKPNEKSLPQKSIRSYSNDIAHSDSINTKKNNRIDIYIPRSKFNIHVVEDDDVPLSSNILSNHQIKEPEVSLSLTIQDECLVLNEVNCDDPKELLIRDVSLVLKNSSPQSASEYIDEFFSAKEDTDEEKENISKETSIHEDTDGSETEDQKNESDTNPNESQAEPLDNDELDRSFTQSRFETSLEHDEEASFVKEKSDVYNQADDDHQNSENGEEFDAEENYVDEDVLQSDIKETPSSPEKSDVFIKAQDDDNDDVFEGNPAINSKDIDEVYDGKNEIKEDNDDNKSKNDAQSEDDKIFKSPKSPANQDVSYKQSIRDSNNLSFSEAINNQHDSQEFLDSGSDLSEDNQDKNPKSNNEVGKFFSGINTSEKDSSKEIKNSDFSSSLSKEDEDPMQIEDSKKKIDNVMKNDMFAYVSSSESEGETESPKKPVDVSLQPVKRKVDESSDDENDDLDASGSKRQKSNNNKSISEVELFFSDNLNDDDIFNLEKHKSTQKSPNPKDAKKALAALMPSLSSTQVVKRRSTIIPSVSKSPSLVSSEKSVSNQIGSNVPISKSDAISNATSSNNEVSNKSIDDADEKVKVTFISQLTGFSKCIVIVSLKRKKTLRSITDKIIMTIMKQKPGSPYTYSADSCSFYHKGVKLNKFNTISDLQKGPSTENVEITIVSADVEKDLFKTSYEKMKSIELEEGKLKKLSNQMETVDANYNKIDEELRQMEAVTAEKYTEEIGEVEAVGEEDDVVDDGKFSIKLLDKFNSPMVIKVTGDMTIADVFELYKKGTKRWEGCTVVIMFDGDVVELTDTLEDLGIEDDDMLEFVLK</sequence>
<gene>
    <name evidence="4" type="ORF">HGUI_02036</name>
</gene>
<dbReference type="InterPro" id="IPR029071">
    <property type="entry name" value="Ubiquitin-like_domsf"/>
</dbReference>
<feature type="region of interest" description="Disordered" evidence="2">
    <location>
        <begin position="159"/>
        <end position="510"/>
    </location>
</feature>
<evidence type="ECO:0000256" key="1">
    <source>
        <dbReference type="SAM" id="Coils"/>
    </source>
</evidence>
<feature type="compositionally biased region" description="Basic and acidic residues" evidence="2">
    <location>
        <begin position="169"/>
        <end position="193"/>
    </location>
</feature>
<dbReference type="InterPro" id="IPR022617">
    <property type="entry name" value="Rad60/SUMO-like_dom"/>
</dbReference>
<evidence type="ECO:0000256" key="2">
    <source>
        <dbReference type="SAM" id="MobiDB-lite"/>
    </source>
</evidence>
<feature type="compositionally biased region" description="Basic and acidic residues" evidence="2">
    <location>
        <begin position="408"/>
        <end position="418"/>
    </location>
</feature>